<name>A0ABP9S610_9GAMM</name>
<accession>A0ABP9S610</accession>
<reference evidence="7" key="1">
    <citation type="journal article" date="2019" name="Int. J. Syst. Evol. Microbiol.">
        <title>The Global Catalogue of Microorganisms (GCM) 10K type strain sequencing project: providing services to taxonomists for standard genome sequencing and annotation.</title>
        <authorList>
            <consortium name="The Broad Institute Genomics Platform"/>
            <consortium name="The Broad Institute Genome Sequencing Center for Infectious Disease"/>
            <person name="Wu L."/>
            <person name="Ma J."/>
        </authorList>
    </citation>
    <scope>NUCLEOTIDE SEQUENCE [LARGE SCALE GENOMIC DNA]</scope>
    <source>
        <strain evidence="7">JCM 18720</strain>
    </source>
</reference>
<dbReference type="InterPro" id="IPR028082">
    <property type="entry name" value="Peripla_BP_I"/>
</dbReference>
<dbReference type="Gene3D" id="3.40.50.2300">
    <property type="match status" value="2"/>
</dbReference>
<dbReference type="InterPro" id="IPR001387">
    <property type="entry name" value="Cro/C1-type_HTH"/>
</dbReference>
<dbReference type="PROSITE" id="PS50943">
    <property type="entry name" value="HTH_CROC1"/>
    <property type="match status" value="1"/>
</dbReference>
<proteinExistence type="predicted"/>
<dbReference type="Pfam" id="PF00356">
    <property type="entry name" value="LacI"/>
    <property type="match status" value="1"/>
</dbReference>
<evidence type="ECO:0000313" key="6">
    <source>
        <dbReference type="EMBL" id="GAA5191848.1"/>
    </source>
</evidence>
<comment type="caution">
    <text evidence="6">The sequence shown here is derived from an EMBL/GenBank/DDBJ whole genome shotgun (WGS) entry which is preliminary data.</text>
</comment>
<dbReference type="SUPFAM" id="SSF53822">
    <property type="entry name" value="Periplasmic binding protein-like I"/>
    <property type="match status" value="1"/>
</dbReference>
<feature type="domain" description="HTH lacI-type" evidence="4">
    <location>
        <begin position="1"/>
        <end position="50"/>
    </location>
</feature>
<dbReference type="CDD" id="cd01575">
    <property type="entry name" value="PBP1_GntR"/>
    <property type="match status" value="1"/>
</dbReference>
<dbReference type="SMART" id="SM00354">
    <property type="entry name" value="HTH_LACI"/>
    <property type="match status" value="1"/>
</dbReference>
<dbReference type="PANTHER" id="PTHR30146">
    <property type="entry name" value="LACI-RELATED TRANSCRIPTIONAL REPRESSOR"/>
    <property type="match status" value="1"/>
</dbReference>
<keyword evidence="1" id="KW-0805">Transcription regulation</keyword>
<keyword evidence="3" id="KW-0804">Transcription</keyword>
<dbReference type="InterPro" id="IPR010982">
    <property type="entry name" value="Lambda_DNA-bd_dom_sf"/>
</dbReference>
<protein>
    <submittedName>
        <fullName evidence="6">Substrate-binding domain-containing protein</fullName>
    </submittedName>
</protein>
<dbReference type="Pfam" id="PF13377">
    <property type="entry name" value="Peripla_BP_3"/>
    <property type="match status" value="1"/>
</dbReference>
<dbReference type="EMBL" id="BAABLF010000013">
    <property type="protein sequence ID" value="GAA5191848.1"/>
    <property type="molecule type" value="Genomic_DNA"/>
</dbReference>
<dbReference type="PROSITE" id="PS50932">
    <property type="entry name" value="HTH_LACI_2"/>
    <property type="match status" value="1"/>
</dbReference>
<evidence type="ECO:0000256" key="2">
    <source>
        <dbReference type="ARBA" id="ARBA00023125"/>
    </source>
</evidence>
<dbReference type="PANTHER" id="PTHR30146:SF2">
    <property type="entry name" value="HTH-TYPE TRANSCRIPTIONAL REGULATOR GNTR"/>
    <property type="match status" value="1"/>
</dbReference>
<evidence type="ECO:0000256" key="3">
    <source>
        <dbReference type="ARBA" id="ARBA00023163"/>
    </source>
</evidence>
<gene>
    <name evidence="6" type="ORF">GCM10025772_19600</name>
</gene>
<evidence type="ECO:0000259" key="5">
    <source>
        <dbReference type="PROSITE" id="PS50943"/>
    </source>
</evidence>
<keyword evidence="7" id="KW-1185">Reference proteome</keyword>
<dbReference type="Proteomes" id="UP001501600">
    <property type="component" value="Unassembled WGS sequence"/>
</dbReference>
<keyword evidence="2" id="KW-0238">DNA-binding</keyword>
<evidence type="ECO:0000313" key="7">
    <source>
        <dbReference type="Proteomes" id="UP001501600"/>
    </source>
</evidence>
<dbReference type="InterPro" id="IPR046335">
    <property type="entry name" value="LacI/GalR-like_sensor"/>
</dbReference>
<organism evidence="6 7">
    <name type="scientific">Ferrimonas gelatinilytica</name>
    <dbReference type="NCBI Taxonomy" id="1255257"/>
    <lineage>
        <taxon>Bacteria</taxon>
        <taxon>Pseudomonadati</taxon>
        <taxon>Pseudomonadota</taxon>
        <taxon>Gammaproteobacteria</taxon>
        <taxon>Alteromonadales</taxon>
        <taxon>Ferrimonadaceae</taxon>
        <taxon>Ferrimonas</taxon>
    </lineage>
</organism>
<evidence type="ECO:0000256" key="1">
    <source>
        <dbReference type="ARBA" id="ARBA00023015"/>
    </source>
</evidence>
<dbReference type="SUPFAM" id="SSF47413">
    <property type="entry name" value="lambda repressor-like DNA-binding domains"/>
    <property type="match status" value="1"/>
</dbReference>
<dbReference type="Gene3D" id="1.10.260.40">
    <property type="entry name" value="lambda repressor-like DNA-binding domains"/>
    <property type="match status" value="1"/>
</dbReference>
<sequence>MADRVGLTKMTISRYLREPGLVSSATGDRIAEALEALGYIHSRAPEILSNARSRAIGVLVPSLTNQVFAEVIRGIESVTAPAGYQTMLAHYGYNAEQEQRHVEALLSYHVDALLLSEQSHTPRTLKMIATAGIPVVEMMDCSETPIQHGVGVDNRLAAEQMVTAMIARGHRRIVYLSARQDRRTRLRAEGYAAAMEAQGLLPRALETTEHSSFSMGANLLGQLLARWPDCDGVFCTNDDLAAGVIFECQRRGIAVPQQIGVAGFHGLDFGQAMSPQIASVVTPRFEIGARAAQLTLEALEDEAMPPQRQILPVELALGGTL</sequence>
<feature type="domain" description="HTH cro/C1-type" evidence="5">
    <location>
        <begin position="1"/>
        <end position="40"/>
    </location>
</feature>
<evidence type="ECO:0000259" key="4">
    <source>
        <dbReference type="PROSITE" id="PS50932"/>
    </source>
</evidence>
<dbReference type="InterPro" id="IPR000843">
    <property type="entry name" value="HTH_LacI"/>
</dbReference>